<dbReference type="Gramene" id="AET1Gv20323100.1">
    <property type="protein sequence ID" value="AET1Gv20323100.1"/>
    <property type="gene ID" value="AET1Gv20323100"/>
</dbReference>
<dbReference type="STRING" id="200361.A0A452Y7M5"/>
<dbReference type="EnsemblPlants" id="AET1Gv20323100.1">
    <property type="protein sequence ID" value="AET1Gv20323100.1"/>
    <property type="gene ID" value="AET1Gv20323100"/>
</dbReference>
<sequence length="194" mass="22176">MVEGSESDISNLNFLLLCFQQMSGLRINFDKSEVMVLGYTQDERKSIADRLNCQLGCFPTTYLGIPISDSRLTVAELRPTVGKLQHRIEPWQGRWLSKAARTVLINSSLSSLLLFIMSFYSLPETLHHEIATVQGRFFWAGEGDKQKYHMVRWSEICKPRDQGGLGIMSSKRMYIALLTKWLWRIANGDGGLWL</sequence>
<accession>A0A452Y7M5</accession>
<reference evidence="2" key="1">
    <citation type="journal article" date="2014" name="Science">
        <title>Ancient hybridizations among the ancestral genomes of bread wheat.</title>
        <authorList>
            <consortium name="International Wheat Genome Sequencing Consortium,"/>
            <person name="Marcussen T."/>
            <person name="Sandve S.R."/>
            <person name="Heier L."/>
            <person name="Spannagl M."/>
            <person name="Pfeifer M."/>
            <person name="Jakobsen K.S."/>
            <person name="Wulff B.B."/>
            <person name="Steuernagel B."/>
            <person name="Mayer K.F."/>
            <person name="Olsen O.A."/>
        </authorList>
    </citation>
    <scope>NUCLEOTIDE SEQUENCE [LARGE SCALE GENOMIC DNA]</scope>
    <source>
        <strain evidence="2">cv. AL8/78</strain>
    </source>
</reference>
<name>A0A452Y7M5_AEGTS</name>
<evidence type="ECO:0000313" key="2">
    <source>
        <dbReference type="Proteomes" id="UP000015105"/>
    </source>
</evidence>
<dbReference type="AlphaFoldDB" id="A0A452Y7M5"/>
<dbReference type="PANTHER" id="PTHR33116:SF87">
    <property type="entry name" value="OS01G0158850 PROTEIN"/>
    <property type="match status" value="1"/>
</dbReference>
<reference evidence="2" key="2">
    <citation type="journal article" date="2017" name="Nat. Plants">
        <title>The Aegilops tauschii genome reveals multiple impacts of transposons.</title>
        <authorList>
            <person name="Zhao G."/>
            <person name="Zou C."/>
            <person name="Li K."/>
            <person name="Wang K."/>
            <person name="Li T."/>
            <person name="Gao L."/>
            <person name="Zhang X."/>
            <person name="Wang H."/>
            <person name="Yang Z."/>
            <person name="Liu X."/>
            <person name="Jiang W."/>
            <person name="Mao L."/>
            <person name="Kong X."/>
            <person name="Jiao Y."/>
            <person name="Jia J."/>
        </authorList>
    </citation>
    <scope>NUCLEOTIDE SEQUENCE [LARGE SCALE GENOMIC DNA]</scope>
    <source>
        <strain evidence="2">cv. AL8/78</strain>
    </source>
</reference>
<dbReference type="Proteomes" id="UP000015105">
    <property type="component" value="Chromosome 1D"/>
</dbReference>
<protein>
    <submittedName>
        <fullName evidence="1">Uncharacterized protein</fullName>
    </submittedName>
</protein>
<reference evidence="1" key="3">
    <citation type="journal article" date="2017" name="Nature">
        <title>Genome sequence of the progenitor of the wheat D genome Aegilops tauschii.</title>
        <authorList>
            <person name="Luo M.C."/>
            <person name="Gu Y.Q."/>
            <person name="Puiu D."/>
            <person name="Wang H."/>
            <person name="Twardziok S.O."/>
            <person name="Deal K.R."/>
            <person name="Huo N."/>
            <person name="Zhu T."/>
            <person name="Wang L."/>
            <person name="Wang Y."/>
            <person name="McGuire P.E."/>
            <person name="Liu S."/>
            <person name="Long H."/>
            <person name="Ramasamy R.K."/>
            <person name="Rodriguez J.C."/>
            <person name="Van S.L."/>
            <person name="Yuan L."/>
            <person name="Wang Z."/>
            <person name="Xia Z."/>
            <person name="Xiao L."/>
            <person name="Anderson O.D."/>
            <person name="Ouyang S."/>
            <person name="Liang Y."/>
            <person name="Zimin A.V."/>
            <person name="Pertea G."/>
            <person name="Qi P."/>
            <person name="Bennetzen J.L."/>
            <person name="Dai X."/>
            <person name="Dawson M.W."/>
            <person name="Muller H.G."/>
            <person name="Kugler K."/>
            <person name="Rivarola-Duarte L."/>
            <person name="Spannagl M."/>
            <person name="Mayer K.F.X."/>
            <person name="Lu F.H."/>
            <person name="Bevan M.W."/>
            <person name="Leroy P."/>
            <person name="Li P."/>
            <person name="You F.M."/>
            <person name="Sun Q."/>
            <person name="Liu Z."/>
            <person name="Lyons E."/>
            <person name="Wicker T."/>
            <person name="Salzberg S.L."/>
            <person name="Devos K.M."/>
            <person name="Dvorak J."/>
        </authorList>
    </citation>
    <scope>NUCLEOTIDE SEQUENCE [LARGE SCALE GENOMIC DNA]</scope>
    <source>
        <strain evidence="1">cv. AL8/78</strain>
    </source>
</reference>
<organism evidence="1 2">
    <name type="scientific">Aegilops tauschii subsp. strangulata</name>
    <name type="common">Goatgrass</name>
    <dbReference type="NCBI Taxonomy" id="200361"/>
    <lineage>
        <taxon>Eukaryota</taxon>
        <taxon>Viridiplantae</taxon>
        <taxon>Streptophyta</taxon>
        <taxon>Embryophyta</taxon>
        <taxon>Tracheophyta</taxon>
        <taxon>Spermatophyta</taxon>
        <taxon>Magnoliopsida</taxon>
        <taxon>Liliopsida</taxon>
        <taxon>Poales</taxon>
        <taxon>Poaceae</taxon>
        <taxon>BOP clade</taxon>
        <taxon>Pooideae</taxon>
        <taxon>Triticodae</taxon>
        <taxon>Triticeae</taxon>
        <taxon>Triticinae</taxon>
        <taxon>Aegilops</taxon>
    </lineage>
</organism>
<evidence type="ECO:0000313" key="1">
    <source>
        <dbReference type="EnsemblPlants" id="AET1Gv20323100.1"/>
    </source>
</evidence>
<keyword evidence="2" id="KW-1185">Reference proteome</keyword>
<reference evidence="1" key="5">
    <citation type="journal article" date="2021" name="G3 (Bethesda)">
        <title>Aegilops tauschii genome assembly Aet v5.0 features greater sequence contiguity and improved annotation.</title>
        <authorList>
            <person name="Wang L."/>
            <person name="Zhu T."/>
            <person name="Rodriguez J.C."/>
            <person name="Deal K.R."/>
            <person name="Dubcovsky J."/>
            <person name="McGuire P.E."/>
            <person name="Lux T."/>
            <person name="Spannagl M."/>
            <person name="Mayer K.F.X."/>
            <person name="Baldrich P."/>
            <person name="Meyers B.C."/>
            <person name="Huo N."/>
            <person name="Gu Y.Q."/>
            <person name="Zhou H."/>
            <person name="Devos K.M."/>
            <person name="Bennetzen J.L."/>
            <person name="Unver T."/>
            <person name="Budak H."/>
            <person name="Gulick P.J."/>
            <person name="Galiba G."/>
            <person name="Kalapos B."/>
            <person name="Nelson D.R."/>
            <person name="Li P."/>
            <person name="You F.M."/>
            <person name="Luo M.C."/>
            <person name="Dvorak J."/>
        </authorList>
    </citation>
    <scope>NUCLEOTIDE SEQUENCE [LARGE SCALE GENOMIC DNA]</scope>
    <source>
        <strain evidence="1">cv. AL8/78</strain>
    </source>
</reference>
<proteinExistence type="predicted"/>
<reference evidence="1" key="4">
    <citation type="submission" date="2019-03" db="UniProtKB">
        <authorList>
            <consortium name="EnsemblPlants"/>
        </authorList>
    </citation>
    <scope>IDENTIFICATION</scope>
</reference>
<dbReference type="PANTHER" id="PTHR33116">
    <property type="entry name" value="REVERSE TRANSCRIPTASE ZINC-BINDING DOMAIN-CONTAINING PROTEIN-RELATED-RELATED"/>
    <property type="match status" value="1"/>
</dbReference>